<dbReference type="GO" id="GO:0009908">
    <property type="term" value="P:flower development"/>
    <property type="evidence" value="ECO:0007669"/>
    <property type="project" value="UniProtKB-KW"/>
</dbReference>
<evidence type="ECO:0000256" key="1">
    <source>
        <dbReference type="ARBA" id="ARBA00005405"/>
    </source>
</evidence>
<evidence type="ECO:0000256" key="3">
    <source>
        <dbReference type="ARBA" id="ARBA00022782"/>
    </source>
</evidence>
<comment type="similarity">
    <text evidence="1">Belongs to the FLX family.</text>
</comment>
<protein>
    <submittedName>
        <fullName evidence="7">Uncharacterized protein</fullName>
    </submittedName>
</protein>
<dbReference type="AlphaFoldDB" id="A0A164X0M7"/>
<reference evidence="7" key="1">
    <citation type="journal article" date="2016" name="Nat. Genet.">
        <title>A high-quality carrot genome assembly provides new insights into carotenoid accumulation and asterid genome evolution.</title>
        <authorList>
            <person name="Iorizzo M."/>
            <person name="Ellison S."/>
            <person name="Senalik D."/>
            <person name="Zeng P."/>
            <person name="Satapoomin P."/>
            <person name="Huang J."/>
            <person name="Bowman M."/>
            <person name="Iovene M."/>
            <person name="Sanseverino W."/>
            <person name="Cavagnaro P."/>
            <person name="Yildiz M."/>
            <person name="Macko-Podgorni A."/>
            <person name="Moranska E."/>
            <person name="Grzebelus E."/>
            <person name="Grzebelus D."/>
            <person name="Ashrafi H."/>
            <person name="Zheng Z."/>
            <person name="Cheng S."/>
            <person name="Spooner D."/>
            <person name="Van Deynze A."/>
            <person name="Simon P."/>
        </authorList>
    </citation>
    <scope>NUCLEOTIDE SEQUENCE [LARGE SCALE GENOMIC DNA]</scope>
    <source>
        <tissue evidence="7">Leaf</tissue>
    </source>
</reference>
<accession>A0A164X0M7</accession>
<dbReference type="GO" id="GO:0030154">
    <property type="term" value="P:cell differentiation"/>
    <property type="evidence" value="ECO:0007669"/>
    <property type="project" value="UniProtKB-KW"/>
</dbReference>
<dbReference type="PANTHER" id="PTHR33405">
    <property type="entry name" value="PROTEIN FLX-LIKE 2"/>
    <property type="match status" value="1"/>
</dbReference>
<keyword evidence="3" id="KW-0221">Differentiation</keyword>
<keyword evidence="9" id="KW-1185">Reference proteome</keyword>
<keyword evidence="5" id="KW-0287">Flowering</keyword>
<dbReference type="PANTHER" id="PTHR33405:SF18">
    <property type="entry name" value="PROTEIN FLX-LIKE 4"/>
    <property type="match status" value="1"/>
</dbReference>
<name>A0A164X0M7_DAUCS</name>
<evidence type="ECO:0000256" key="5">
    <source>
        <dbReference type="ARBA" id="ARBA00023089"/>
    </source>
</evidence>
<dbReference type="Gene3D" id="1.10.287.1490">
    <property type="match status" value="1"/>
</dbReference>
<proteinExistence type="inferred from homology"/>
<evidence type="ECO:0000313" key="9">
    <source>
        <dbReference type="Proteomes" id="UP000077755"/>
    </source>
</evidence>
<organism evidence="7">
    <name type="scientific">Daucus carota subsp. sativus</name>
    <name type="common">Carrot</name>
    <dbReference type="NCBI Taxonomy" id="79200"/>
    <lineage>
        <taxon>Eukaryota</taxon>
        <taxon>Viridiplantae</taxon>
        <taxon>Streptophyta</taxon>
        <taxon>Embryophyta</taxon>
        <taxon>Tracheophyta</taxon>
        <taxon>Spermatophyta</taxon>
        <taxon>Magnoliopsida</taxon>
        <taxon>eudicotyledons</taxon>
        <taxon>Gunneridae</taxon>
        <taxon>Pentapetalae</taxon>
        <taxon>asterids</taxon>
        <taxon>campanulids</taxon>
        <taxon>Apiales</taxon>
        <taxon>Apiaceae</taxon>
        <taxon>Apioideae</taxon>
        <taxon>Scandiceae</taxon>
        <taxon>Daucinae</taxon>
        <taxon>Daucus</taxon>
        <taxon>Daucus sect. Daucus</taxon>
    </lineage>
</organism>
<dbReference type="Proteomes" id="UP000077755">
    <property type="component" value="Chromosome 6"/>
</dbReference>
<dbReference type="EMBL" id="CP093348">
    <property type="protein sequence ID" value="WOH06924.1"/>
    <property type="molecule type" value="Genomic_DNA"/>
</dbReference>
<dbReference type="STRING" id="79200.A0A164X0M7"/>
<evidence type="ECO:0000256" key="6">
    <source>
        <dbReference type="SAM" id="Coils"/>
    </source>
</evidence>
<evidence type="ECO:0000256" key="4">
    <source>
        <dbReference type="ARBA" id="ARBA00023054"/>
    </source>
</evidence>
<reference evidence="8" key="2">
    <citation type="submission" date="2022-03" db="EMBL/GenBank/DDBJ databases">
        <title>Draft title - Genomic analysis of global carrot germplasm unveils the trajectory of domestication and the origin of high carotenoid orange carrot.</title>
        <authorList>
            <person name="Iorizzo M."/>
            <person name="Ellison S."/>
            <person name="Senalik D."/>
            <person name="Macko-Podgorni A."/>
            <person name="Grzebelus D."/>
            <person name="Bostan H."/>
            <person name="Rolling W."/>
            <person name="Curaba J."/>
            <person name="Simon P."/>
        </authorList>
    </citation>
    <scope>NUCLEOTIDE SEQUENCE</scope>
    <source>
        <tissue evidence="8">Leaf</tissue>
    </source>
</reference>
<evidence type="ECO:0000313" key="8">
    <source>
        <dbReference type="EMBL" id="WOH06924.1"/>
    </source>
</evidence>
<dbReference type="EMBL" id="LNRQ01000006">
    <property type="protein sequence ID" value="KZM92534.1"/>
    <property type="molecule type" value="Genomic_DNA"/>
</dbReference>
<keyword evidence="4 6" id="KW-0175">Coiled coil</keyword>
<evidence type="ECO:0000256" key="2">
    <source>
        <dbReference type="ARBA" id="ARBA00022473"/>
    </source>
</evidence>
<dbReference type="Gramene" id="KZM92534">
    <property type="protein sequence ID" value="KZM92534"/>
    <property type="gene ID" value="DCAR_020101"/>
</dbReference>
<feature type="coiled-coil region" evidence="6">
    <location>
        <begin position="109"/>
        <end position="136"/>
    </location>
</feature>
<sequence>MADGGERHSSQAPISTVNWTLVGELAAIEAEIERLKTDNHRLFSCNLSLEHDLAVSEEDIKRLRVHLRTIKNESDIQIQGMLEKIAKCEAEISASESITEGLQQASFEAQGLLKSNQQLSGQIQQALQELEIANADIMRLPEKQRELDNMKKAYQGSDVIVWQQK</sequence>
<evidence type="ECO:0000313" key="7">
    <source>
        <dbReference type="EMBL" id="KZM92534.1"/>
    </source>
</evidence>
<keyword evidence="2" id="KW-0217">Developmental protein</keyword>
<dbReference type="InterPro" id="IPR040353">
    <property type="entry name" value="FLX/FLX-like"/>
</dbReference>
<gene>
    <name evidence="7" type="ORF">DCAR_020101</name>
    <name evidence="8" type="ORF">DCAR_0626353</name>
</gene>